<keyword evidence="2" id="KW-1185">Reference proteome</keyword>
<organism evidence="1 2">
    <name type="scientific">Dioscorea alata</name>
    <name type="common">Purple yam</name>
    <dbReference type="NCBI Taxonomy" id="55571"/>
    <lineage>
        <taxon>Eukaryota</taxon>
        <taxon>Viridiplantae</taxon>
        <taxon>Streptophyta</taxon>
        <taxon>Embryophyta</taxon>
        <taxon>Tracheophyta</taxon>
        <taxon>Spermatophyta</taxon>
        <taxon>Magnoliopsida</taxon>
        <taxon>Liliopsida</taxon>
        <taxon>Dioscoreales</taxon>
        <taxon>Dioscoreaceae</taxon>
        <taxon>Dioscorea</taxon>
    </lineage>
</organism>
<protein>
    <submittedName>
        <fullName evidence="1">Uncharacterized protein</fullName>
    </submittedName>
</protein>
<accession>A0ACB7VP78</accession>
<evidence type="ECO:0000313" key="2">
    <source>
        <dbReference type="Proteomes" id="UP000827976"/>
    </source>
</evidence>
<evidence type="ECO:0000313" key="1">
    <source>
        <dbReference type="EMBL" id="KAH7675775.1"/>
    </source>
</evidence>
<dbReference type="Proteomes" id="UP000827976">
    <property type="component" value="Chromosome 8"/>
</dbReference>
<gene>
    <name evidence="1" type="ORF">IHE45_08G159600</name>
</gene>
<proteinExistence type="predicted"/>
<dbReference type="EMBL" id="CM037018">
    <property type="protein sequence ID" value="KAH7675775.1"/>
    <property type="molecule type" value="Genomic_DNA"/>
</dbReference>
<sequence>MKLRRKRSAGAGFLCFNASAVYDEEEEEVETETSTGSPVQILEEESGSSSSFSRRRPRRTLTKAFRSAAFISALKRNKGYKGSSSLVRKDSDASEERSVTGSSSRLTEDDDRRTDSSDQGFTLSSVSSSSPSSSASSLSLSATSHSPTETKPRRRRQPKRSESEKPSPEKKIYHPATGLFLLVISLCVMVMFGRLCAILWTATWLYLAPRRISVVSPSPAEMPELRSRVSEEDEKRRVVLEGLLERNRRV</sequence>
<comment type="caution">
    <text evidence="1">The sequence shown here is derived from an EMBL/GenBank/DDBJ whole genome shotgun (WGS) entry which is preliminary data.</text>
</comment>
<name>A0ACB7VP78_DIOAL</name>
<reference evidence="2" key="1">
    <citation type="journal article" date="2022" name="Nat. Commun.">
        <title>Chromosome evolution and the genetic basis of agronomically important traits in greater yam.</title>
        <authorList>
            <person name="Bredeson J.V."/>
            <person name="Lyons J.B."/>
            <person name="Oniyinde I.O."/>
            <person name="Okereke N.R."/>
            <person name="Kolade O."/>
            <person name="Nnabue I."/>
            <person name="Nwadili C.O."/>
            <person name="Hribova E."/>
            <person name="Parker M."/>
            <person name="Nwogha J."/>
            <person name="Shu S."/>
            <person name="Carlson J."/>
            <person name="Kariba R."/>
            <person name="Muthemba S."/>
            <person name="Knop K."/>
            <person name="Barton G.J."/>
            <person name="Sherwood A.V."/>
            <person name="Lopez-Montes A."/>
            <person name="Asiedu R."/>
            <person name="Jamnadass R."/>
            <person name="Muchugi A."/>
            <person name="Goodstein D."/>
            <person name="Egesi C.N."/>
            <person name="Featherston J."/>
            <person name="Asfaw A."/>
            <person name="Simpson G.G."/>
            <person name="Dolezel J."/>
            <person name="Hendre P.S."/>
            <person name="Van Deynze A."/>
            <person name="Kumar P.L."/>
            <person name="Obidiegwu J.E."/>
            <person name="Bhattacharjee R."/>
            <person name="Rokhsar D.S."/>
        </authorList>
    </citation>
    <scope>NUCLEOTIDE SEQUENCE [LARGE SCALE GENOMIC DNA]</scope>
    <source>
        <strain evidence="2">cv. TDa95/00328</strain>
    </source>
</reference>